<sequence>MISLRQHAVSVAGIFLALAIGLVLGAHSGVLGSLRPGHRDMQPRVDALTAQNARLTGQLAASDAFLSGAEARLLGGALAGHSVLVFSTPDADGADVDAVSKALTAAGATVNGVIALANPFVDSGQGDRLRTAVTNMIPAGAQLQTESLDQGSMSGDLLGVALLTDPGDGHERATPQERGLILDTLRSGGFLNYTQVRPAQLAVVVTGEGAEAAENDQGSIIARFAAGLRGRGVGTVLAGRAGSAEGAGPIAAVRSDDKLNAAVTTVDNVDHEIGRVTTALGLSEQLKGVTGRYGTGAKANSLTVAAMPS</sequence>
<keyword evidence="2" id="KW-1185">Reference proteome</keyword>
<dbReference type="EMBL" id="JAHKNI010000012">
    <property type="protein sequence ID" value="MBU3065764.1"/>
    <property type="molecule type" value="Genomic_DNA"/>
</dbReference>
<reference evidence="1 2" key="1">
    <citation type="submission" date="2021-06" db="EMBL/GenBank/DDBJ databases">
        <title>Actinomycetes sequencing.</title>
        <authorList>
            <person name="Shan Q."/>
        </authorList>
    </citation>
    <scope>NUCLEOTIDE SEQUENCE [LARGE SCALE GENOMIC DNA]</scope>
    <source>
        <strain evidence="1 2">NEAU-G5</strain>
    </source>
</reference>
<protein>
    <submittedName>
        <fullName evidence="1">Copper transporter</fullName>
    </submittedName>
</protein>
<name>A0ABS6B612_9NOCA</name>
<organism evidence="1 2">
    <name type="scientific">Nocardia albiluteola</name>
    <dbReference type="NCBI Taxonomy" id="2842303"/>
    <lineage>
        <taxon>Bacteria</taxon>
        <taxon>Bacillati</taxon>
        <taxon>Actinomycetota</taxon>
        <taxon>Actinomycetes</taxon>
        <taxon>Mycobacteriales</taxon>
        <taxon>Nocardiaceae</taxon>
        <taxon>Nocardia</taxon>
    </lineage>
</organism>
<dbReference type="RefSeq" id="WP_215921773.1">
    <property type="nucleotide sequence ID" value="NZ_JAHKNI010000012.1"/>
</dbReference>
<dbReference type="Pfam" id="PF11382">
    <property type="entry name" value="MctB"/>
    <property type="match status" value="1"/>
</dbReference>
<evidence type="ECO:0000313" key="2">
    <source>
        <dbReference type="Proteomes" id="UP000733379"/>
    </source>
</evidence>
<dbReference type="InterPro" id="IPR021522">
    <property type="entry name" value="MctB"/>
</dbReference>
<evidence type="ECO:0000313" key="1">
    <source>
        <dbReference type="EMBL" id="MBU3065764.1"/>
    </source>
</evidence>
<proteinExistence type="predicted"/>
<gene>
    <name evidence="1" type="ORF">KO481_30095</name>
</gene>
<accession>A0ABS6B612</accession>
<comment type="caution">
    <text evidence="1">The sequence shown here is derived from an EMBL/GenBank/DDBJ whole genome shotgun (WGS) entry which is preliminary data.</text>
</comment>
<dbReference type="Proteomes" id="UP000733379">
    <property type="component" value="Unassembled WGS sequence"/>
</dbReference>